<evidence type="ECO:0000256" key="13">
    <source>
        <dbReference type="ARBA" id="ARBA00023316"/>
    </source>
</evidence>
<evidence type="ECO:0000256" key="5">
    <source>
        <dbReference type="ARBA" id="ARBA00022676"/>
    </source>
</evidence>
<evidence type="ECO:0000256" key="19">
    <source>
        <dbReference type="ARBA" id="ARBA00044770"/>
    </source>
</evidence>
<evidence type="ECO:0000256" key="17">
    <source>
        <dbReference type="ARBA" id="ARBA00041185"/>
    </source>
</evidence>
<evidence type="ECO:0000256" key="4">
    <source>
        <dbReference type="ARBA" id="ARBA00022618"/>
    </source>
</evidence>
<keyword evidence="5" id="KW-0328">Glycosyltransferase</keyword>
<feature type="transmembrane region" description="Helical" evidence="23">
    <location>
        <begin position="236"/>
        <end position="253"/>
    </location>
</feature>
<evidence type="ECO:0000256" key="11">
    <source>
        <dbReference type="ARBA" id="ARBA00023136"/>
    </source>
</evidence>
<accession>A0A8J4A890</accession>
<evidence type="ECO:0000256" key="8">
    <source>
        <dbReference type="ARBA" id="ARBA00022960"/>
    </source>
</evidence>
<evidence type="ECO:0000313" key="25">
    <source>
        <dbReference type="Proteomes" id="UP000614996"/>
    </source>
</evidence>
<feature type="transmembrane region" description="Helical" evidence="23">
    <location>
        <begin position="396"/>
        <end position="418"/>
    </location>
</feature>
<sequence>MSAARQTGVAVTGSVTDAPPARRGSAPSGPADSAFGRLVGEPFAALHGLLGRPLASYYLLVASAGLLLVIGLVMVFSATSVPSFDSQQSAYAGVQQQGLWAAVGVLAFWVAQRLPTRTYRFLGLPLMVVCLLFALVLVLFPAGQVGPVGTNLNWITIGSIQFQPAELGKLALVWWGADLLVRRGDSVTKWKRLAMPLFPVTALLFLLVGMNDLGTMLCMLLVFLGLLWVTGVRFRVFAGLFGVALAGVVVLIAEQSYRLERILSFTHAAKATGCTSADSIQGPCWQSTQGMYALADGGWFGLGLGQGRQKWDWLPEAHNDFIFAIIGEELGVVGCVVVLALFAVLAYAGLRIARRVDDPFRRTVAAACTLWLAGQAVINIGAVVGLLPITGVPLPFISAGGTALVVTLTAIGMLASFARTEPDAARALHARAPSRLVRLLWVPLPPLPGSTRPTTPPARSRPAGGKPGVRATRGRTAGSSRTETRRRRPGPRTGSRTTTGKERR</sequence>
<keyword evidence="25" id="KW-1185">Reference proteome</keyword>
<dbReference type="GO" id="GO:0071555">
    <property type="term" value="P:cell wall organization"/>
    <property type="evidence" value="ECO:0007669"/>
    <property type="project" value="UniProtKB-KW"/>
</dbReference>
<feature type="compositionally biased region" description="Low complexity" evidence="22">
    <location>
        <begin position="449"/>
        <end position="481"/>
    </location>
</feature>
<evidence type="ECO:0000256" key="20">
    <source>
        <dbReference type="ARBA" id="ARBA00049902"/>
    </source>
</evidence>
<feature type="transmembrane region" description="Helical" evidence="23">
    <location>
        <begin position="122"/>
        <end position="142"/>
    </location>
</feature>
<keyword evidence="4 24" id="KW-0132">Cell division</keyword>
<evidence type="ECO:0000256" key="18">
    <source>
        <dbReference type="ARBA" id="ARBA00041418"/>
    </source>
</evidence>
<evidence type="ECO:0000256" key="23">
    <source>
        <dbReference type="SAM" id="Phobius"/>
    </source>
</evidence>
<dbReference type="PANTHER" id="PTHR30474:SF2">
    <property type="entry name" value="PEPTIDOGLYCAN GLYCOSYLTRANSFERASE FTSW-RELATED"/>
    <property type="match status" value="1"/>
</dbReference>
<dbReference type="GO" id="GO:0005886">
    <property type="term" value="C:plasma membrane"/>
    <property type="evidence" value="ECO:0007669"/>
    <property type="project" value="UniProtKB-SubCell"/>
</dbReference>
<evidence type="ECO:0000256" key="21">
    <source>
        <dbReference type="ARBA" id="ARBA00049966"/>
    </source>
</evidence>
<evidence type="ECO:0000256" key="2">
    <source>
        <dbReference type="ARBA" id="ARBA00004752"/>
    </source>
</evidence>
<keyword evidence="13" id="KW-0961">Cell wall biogenesis/degradation</keyword>
<comment type="catalytic activity">
    <reaction evidence="20">
        <text>[GlcNAc-(1-&gt;4)-Mur2Ac(oyl-L-Ala-gamma-D-Glu-L-Lys-D-Ala-D-Ala)](n)-di-trans,octa-cis-undecaprenyl diphosphate + beta-D-GlcNAc-(1-&gt;4)-Mur2Ac(oyl-L-Ala-gamma-D-Glu-L-Lys-D-Ala-D-Ala)-di-trans,octa-cis-undecaprenyl diphosphate = [GlcNAc-(1-&gt;4)-Mur2Ac(oyl-L-Ala-gamma-D-Glu-L-Lys-D-Ala-D-Ala)](n+1)-di-trans,octa-cis-undecaprenyl diphosphate + di-trans,octa-cis-undecaprenyl diphosphate + H(+)</text>
        <dbReference type="Rhea" id="RHEA:23708"/>
        <dbReference type="Rhea" id="RHEA-COMP:9602"/>
        <dbReference type="Rhea" id="RHEA-COMP:9603"/>
        <dbReference type="ChEBI" id="CHEBI:15378"/>
        <dbReference type="ChEBI" id="CHEBI:58405"/>
        <dbReference type="ChEBI" id="CHEBI:60033"/>
        <dbReference type="ChEBI" id="CHEBI:78435"/>
        <dbReference type="EC" id="2.4.99.28"/>
    </reaction>
</comment>
<evidence type="ECO:0000256" key="14">
    <source>
        <dbReference type="ARBA" id="ARBA00032370"/>
    </source>
</evidence>
<feature type="transmembrane region" description="Helical" evidence="23">
    <location>
        <begin position="321"/>
        <end position="348"/>
    </location>
</feature>
<keyword evidence="12" id="KW-0131">Cell cycle</keyword>
<evidence type="ECO:0000256" key="9">
    <source>
        <dbReference type="ARBA" id="ARBA00022984"/>
    </source>
</evidence>
<dbReference type="GO" id="GO:0009252">
    <property type="term" value="P:peptidoglycan biosynthetic process"/>
    <property type="evidence" value="ECO:0007669"/>
    <property type="project" value="UniProtKB-KW"/>
</dbReference>
<feature type="transmembrane region" description="Helical" evidence="23">
    <location>
        <begin position="90"/>
        <end position="110"/>
    </location>
</feature>
<feature type="region of interest" description="Disordered" evidence="22">
    <location>
        <begin position="1"/>
        <end position="30"/>
    </location>
</feature>
<name>A0A8J4A890_9ACTN</name>
<dbReference type="AlphaFoldDB" id="A0A8J4A890"/>
<keyword evidence="6" id="KW-0808">Transferase</keyword>
<evidence type="ECO:0000256" key="3">
    <source>
        <dbReference type="ARBA" id="ARBA00022475"/>
    </source>
</evidence>
<evidence type="ECO:0000256" key="7">
    <source>
        <dbReference type="ARBA" id="ARBA00022692"/>
    </source>
</evidence>
<keyword evidence="11 23" id="KW-0472">Membrane</keyword>
<comment type="function">
    <text evidence="21">Peptidoglycan polymerase that is essential for cell division.</text>
</comment>
<dbReference type="Pfam" id="PF01098">
    <property type="entry name" value="FTSW_RODA_SPOVE"/>
    <property type="match status" value="1"/>
</dbReference>
<keyword evidence="9" id="KW-0573">Peptidoglycan synthesis</keyword>
<dbReference type="GO" id="GO:0008360">
    <property type="term" value="P:regulation of cell shape"/>
    <property type="evidence" value="ECO:0007669"/>
    <property type="project" value="UniProtKB-KW"/>
</dbReference>
<evidence type="ECO:0000256" key="1">
    <source>
        <dbReference type="ARBA" id="ARBA00004651"/>
    </source>
</evidence>
<protein>
    <recommendedName>
        <fullName evidence="17">Probable peptidoglycan glycosyltransferase FtsW</fullName>
        <ecNumber evidence="19">2.4.99.28</ecNumber>
    </recommendedName>
    <alternativeName>
        <fullName evidence="18">Cell division protein FtsW</fullName>
    </alternativeName>
    <alternativeName>
        <fullName evidence="15">Cell wall polymerase</fullName>
    </alternativeName>
    <alternativeName>
        <fullName evidence="14">Peptidoglycan polymerase</fullName>
    </alternativeName>
</protein>
<dbReference type="GO" id="GO:0032153">
    <property type="term" value="C:cell division site"/>
    <property type="evidence" value="ECO:0007669"/>
    <property type="project" value="TreeGrafter"/>
</dbReference>
<dbReference type="EC" id="2.4.99.28" evidence="19"/>
<dbReference type="GO" id="GO:0008955">
    <property type="term" value="F:peptidoglycan glycosyltransferase activity"/>
    <property type="evidence" value="ECO:0007669"/>
    <property type="project" value="UniProtKB-EC"/>
</dbReference>
<keyword evidence="8" id="KW-0133">Cell shape</keyword>
<dbReference type="GO" id="GO:0051301">
    <property type="term" value="P:cell division"/>
    <property type="evidence" value="ECO:0007669"/>
    <property type="project" value="UniProtKB-KW"/>
</dbReference>
<gene>
    <name evidence="24" type="ORF">NUM_20850</name>
</gene>
<organism evidence="24 25">
    <name type="scientific">Actinocatenispora comari</name>
    <dbReference type="NCBI Taxonomy" id="2807577"/>
    <lineage>
        <taxon>Bacteria</taxon>
        <taxon>Bacillati</taxon>
        <taxon>Actinomycetota</taxon>
        <taxon>Actinomycetes</taxon>
        <taxon>Micromonosporales</taxon>
        <taxon>Micromonosporaceae</taxon>
        <taxon>Actinocatenispora</taxon>
    </lineage>
</organism>
<dbReference type="PANTHER" id="PTHR30474">
    <property type="entry name" value="CELL CYCLE PROTEIN"/>
    <property type="match status" value="1"/>
</dbReference>
<evidence type="ECO:0000313" key="24">
    <source>
        <dbReference type="EMBL" id="GIL26831.1"/>
    </source>
</evidence>
<keyword evidence="3" id="KW-1003">Cell membrane</keyword>
<evidence type="ECO:0000256" key="16">
    <source>
        <dbReference type="ARBA" id="ARBA00038053"/>
    </source>
</evidence>
<feature type="region of interest" description="Disordered" evidence="22">
    <location>
        <begin position="447"/>
        <end position="504"/>
    </location>
</feature>
<dbReference type="PROSITE" id="PS00428">
    <property type="entry name" value="FTSW_RODA_SPOVE"/>
    <property type="match status" value="1"/>
</dbReference>
<feature type="transmembrane region" description="Helical" evidence="23">
    <location>
        <begin position="57"/>
        <end position="78"/>
    </location>
</feature>
<evidence type="ECO:0000256" key="15">
    <source>
        <dbReference type="ARBA" id="ARBA00033270"/>
    </source>
</evidence>
<dbReference type="InterPro" id="IPR018365">
    <property type="entry name" value="Cell_cycle_FtsW-rel_CS"/>
</dbReference>
<evidence type="ECO:0000256" key="6">
    <source>
        <dbReference type="ARBA" id="ARBA00022679"/>
    </source>
</evidence>
<keyword evidence="7 23" id="KW-0812">Transmembrane</keyword>
<dbReference type="InterPro" id="IPR001182">
    <property type="entry name" value="FtsW/RodA"/>
</dbReference>
<reference evidence="25" key="1">
    <citation type="journal article" date="2021" name="Int. J. Syst. Evol. Microbiol.">
        <title>Actinocatenispora comari sp. nov., an endophytic actinomycete isolated from aerial parts of Comarum salesowianum.</title>
        <authorList>
            <person name="Oyunbileg N."/>
            <person name="Iizaka Y."/>
            <person name="Hamada M."/>
            <person name="Davaapurev B.O."/>
            <person name="Fukumoto A."/>
            <person name="Tsetseg B."/>
            <person name="Kato F."/>
            <person name="Tamura T."/>
            <person name="Batkhuu J."/>
            <person name="Anzai Y."/>
        </authorList>
    </citation>
    <scope>NUCLEOTIDE SEQUENCE [LARGE SCALE GENOMIC DNA]</scope>
    <source>
        <strain evidence="25">NUM-2625</strain>
    </source>
</reference>
<dbReference type="InterPro" id="IPR013437">
    <property type="entry name" value="FtsW"/>
</dbReference>
<evidence type="ECO:0000256" key="10">
    <source>
        <dbReference type="ARBA" id="ARBA00022989"/>
    </source>
</evidence>
<keyword evidence="10 23" id="KW-1133">Transmembrane helix</keyword>
<proteinExistence type="inferred from homology"/>
<dbReference type="GO" id="GO:0015648">
    <property type="term" value="F:lipid-linked peptidoglycan transporter activity"/>
    <property type="evidence" value="ECO:0007669"/>
    <property type="project" value="TreeGrafter"/>
</dbReference>
<comment type="pathway">
    <text evidence="2">Cell wall biogenesis; peptidoglycan biosynthesis.</text>
</comment>
<comment type="similarity">
    <text evidence="16">Belongs to the SEDS family. FtsW subfamily.</text>
</comment>
<dbReference type="Proteomes" id="UP000614996">
    <property type="component" value="Unassembled WGS sequence"/>
</dbReference>
<dbReference type="EMBL" id="BOPO01000030">
    <property type="protein sequence ID" value="GIL26831.1"/>
    <property type="molecule type" value="Genomic_DNA"/>
</dbReference>
<dbReference type="NCBIfam" id="TIGR02614">
    <property type="entry name" value="ftsW"/>
    <property type="match status" value="1"/>
</dbReference>
<comment type="subcellular location">
    <subcellularLocation>
        <location evidence="1">Cell membrane</location>
        <topology evidence="1">Multi-pass membrane protein</topology>
    </subcellularLocation>
</comment>
<evidence type="ECO:0000256" key="22">
    <source>
        <dbReference type="SAM" id="MobiDB-lite"/>
    </source>
</evidence>
<comment type="caution">
    <text evidence="24">The sequence shown here is derived from an EMBL/GenBank/DDBJ whole genome shotgun (WGS) entry which is preliminary data.</text>
</comment>
<evidence type="ECO:0000256" key="12">
    <source>
        <dbReference type="ARBA" id="ARBA00023306"/>
    </source>
</evidence>
<feature type="transmembrane region" description="Helical" evidence="23">
    <location>
        <begin position="369"/>
        <end position="390"/>
    </location>
</feature>
<feature type="transmembrane region" description="Helical" evidence="23">
    <location>
        <begin position="202"/>
        <end position="229"/>
    </location>
</feature>